<reference evidence="3" key="1">
    <citation type="journal article" date="2014" name="Proc. Natl. Acad. Sci. U.S.A.">
        <title>Extensive sampling of basidiomycete genomes demonstrates inadequacy of the white-rot/brown-rot paradigm for wood decay fungi.</title>
        <authorList>
            <person name="Riley R."/>
            <person name="Salamov A.A."/>
            <person name="Brown D.W."/>
            <person name="Nagy L.G."/>
            <person name="Floudas D."/>
            <person name="Held B.W."/>
            <person name="Levasseur A."/>
            <person name="Lombard V."/>
            <person name="Morin E."/>
            <person name="Otillar R."/>
            <person name="Lindquist E.A."/>
            <person name="Sun H."/>
            <person name="LaButti K.M."/>
            <person name="Schmutz J."/>
            <person name="Jabbour D."/>
            <person name="Luo H."/>
            <person name="Baker S.E."/>
            <person name="Pisabarro A.G."/>
            <person name="Walton J.D."/>
            <person name="Blanchette R.A."/>
            <person name="Henrissat B."/>
            <person name="Martin F."/>
            <person name="Cullen D."/>
            <person name="Hibbett D.S."/>
            <person name="Grigoriev I.V."/>
        </authorList>
    </citation>
    <scope>NUCLEOTIDE SEQUENCE [LARGE SCALE GENOMIC DNA]</scope>
    <source>
        <strain evidence="3">CBS 339.88</strain>
    </source>
</reference>
<dbReference type="EMBL" id="KL142372">
    <property type="protein sequence ID" value="KDR80453.1"/>
    <property type="molecule type" value="Genomic_DNA"/>
</dbReference>
<evidence type="ECO:0000313" key="2">
    <source>
        <dbReference type="EMBL" id="KDR80453.1"/>
    </source>
</evidence>
<protein>
    <submittedName>
        <fullName evidence="2">Uncharacterized protein</fullName>
    </submittedName>
</protein>
<proteinExistence type="predicted"/>
<dbReference type="HOGENOM" id="CLU_2346845_0_0_1"/>
<dbReference type="AlphaFoldDB" id="A0A067TNE8"/>
<dbReference type="Proteomes" id="UP000027222">
    <property type="component" value="Unassembled WGS sequence"/>
</dbReference>
<accession>A0A067TNE8</accession>
<gene>
    <name evidence="2" type="ORF">GALMADRAFT_1201028</name>
</gene>
<evidence type="ECO:0000256" key="1">
    <source>
        <dbReference type="SAM" id="MobiDB-lite"/>
    </source>
</evidence>
<feature type="region of interest" description="Disordered" evidence="1">
    <location>
        <begin position="30"/>
        <end position="61"/>
    </location>
</feature>
<name>A0A067TNE8_GALM3</name>
<evidence type="ECO:0000313" key="3">
    <source>
        <dbReference type="Proteomes" id="UP000027222"/>
    </source>
</evidence>
<keyword evidence="3" id="KW-1185">Reference proteome</keyword>
<sequence length="97" mass="11293">MRAFVLLPSHFLGSDWFACRQMGENDMLHNMSEIPKKRKTVREPTYNSRPTRRSKQTVSSPELFDVRFSPAAVQANRPCRPTCELQNMERRLSGLRP</sequence>
<organism evidence="2 3">
    <name type="scientific">Galerina marginata (strain CBS 339.88)</name>
    <dbReference type="NCBI Taxonomy" id="685588"/>
    <lineage>
        <taxon>Eukaryota</taxon>
        <taxon>Fungi</taxon>
        <taxon>Dikarya</taxon>
        <taxon>Basidiomycota</taxon>
        <taxon>Agaricomycotina</taxon>
        <taxon>Agaricomycetes</taxon>
        <taxon>Agaricomycetidae</taxon>
        <taxon>Agaricales</taxon>
        <taxon>Agaricineae</taxon>
        <taxon>Strophariaceae</taxon>
        <taxon>Galerina</taxon>
    </lineage>
</organism>